<dbReference type="OrthoDB" id="9781757at2"/>
<dbReference type="RefSeq" id="WP_051697560.1">
    <property type="nucleotide sequence ID" value="NZ_CP017057.1"/>
</dbReference>
<evidence type="ECO:0000313" key="3">
    <source>
        <dbReference type="Proteomes" id="UP000027866"/>
    </source>
</evidence>
<dbReference type="Pfam" id="PF12680">
    <property type="entry name" value="SnoaL_2"/>
    <property type="match status" value="1"/>
</dbReference>
<sequence>MSTGYASALAAEHDAPPMRPLTDKDHPNAHMLYAAHKAFQNGDLDGLFAHIAEDAVWHMPGDNALAGSYKGHAEIMRNFGMLQEAVDAYWAHPLDYYGSDDHVTLIAEVHARKGDRELHTKEAMTWRVEDGQLKECWHLCLEPEKWDAFFSAD</sequence>
<accession>A0A074NLQ1</accession>
<evidence type="ECO:0000259" key="1">
    <source>
        <dbReference type="Pfam" id="PF12680"/>
    </source>
</evidence>
<name>A0A074NLQ1_9SPHN</name>
<dbReference type="EMBL" id="JMIX01000003">
    <property type="protein sequence ID" value="KEO98677.1"/>
    <property type="molecule type" value="Genomic_DNA"/>
</dbReference>
<organism evidence="2 3">
    <name type="scientific">Erythrobacter litoralis</name>
    <dbReference type="NCBI Taxonomy" id="39960"/>
    <lineage>
        <taxon>Bacteria</taxon>
        <taxon>Pseudomonadati</taxon>
        <taxon>Pseudomonadota</taxon>
        <taxon>Alphaproteobacteria</taxon>
        <taxon>Sphingomonadales</taxon>
        <taxon>Erythrobacteraceae</taxon>
        <taxon>Erythrobacter/Porphyrobacter group</taxon>
        <taxon>Erythrobacter</taxon>
    </lineage>
</organism>
<dbReference type="InterPro" id="IPR032710">
    <property type="entry name" value="NTF2-like_dom_sf"/>
</dbReference>
<dbReference type="PATRIC" id="fig|39960.10.peg.1932"/>
<dbReference type="Proteomes" id="UP000027866">
    <property type="component" value="Unassembled WGS sequence"/>
</dbReference>
<protein>
    <recommendedName>
        <fullName evidence="1">SnoaL-like domain-containing protein</fullName>
    </recommendedName>
</protein>
<feature type="domain" description="SnoaL-like" evidence="1">
    <location>
        <begin position="36"/>
        <end position="135"/>
    </location>
</feature>
<gene>
    <name evidence="2" type="ORF">EH32_06115</name>
</gene>
<dbReference type="KEGG" id="elq:Ga0102493_112835"/>
<proteinExistence type="predicted"/>
<dbReference type="SUPFAM" id="SSF54427">
    <property type="entry name" value="NTF2-like"/>
    <property type="match status" value="1"/>
</dbReference>
<keyword evidence="3" id="KW-1185">Reference proteome</keyword>
<comment type="caution">
    <text evidence="2">The sequence shown here is derived from an EMBL/GenBank/DDBJ whole genome shotgun (WGS) entry which is preliminary data.</text>
</comment>
<dbReference type="AlphaFoldDB" id="A0A074NLQ1"/>
<evidence type="ECO:0000313" key="2">
    <source>
        <dbReference type="EMBL" id="KEO98677.1"/>
    </source>
</evidence>
<dbReference type="Gene3D" id="3.10.450.50">
    <property type="match status" value="1"/>
</dbReference>
<dbReference type="InterPro" id="IPR037401">
    <property type="entry name" value="SnoaL-like"/>
</dbReference>
<reference evidence="2 3" key="1">
    <citation type="submission" date="2014-04" db="EMBL/GenBank/DDBJ databases">
        <title>A comprehensive comparison of genomes of Erythrobacter spp. Strains.</title>
        <authorList>
            <person name="Zheng Q."/>
        </authorList>
    </citation>
    <scope>NUCLEOTIDE SEQUENCE [LARGE SCALE GENOMIC DNA]</scope>
    <source>
        <strain evidence="2 3">DSM 8509</strain>
    </source>
</reference>